<dbReference type="EC" id="3.2.1.14" evidence="2"/>
<dbReference type="PROSITE" id="PS51910">
    <property type="entry name" value="GH18_2"/>
    <property type="match status" value="1"/>
</dbReference>
<dbReference type="InterPro" id="IPR011583">
    <property type="entry name" value="Chitinase_II/V-like_cat"/>
</dbReference>
<evidence type="ECO:0000259" key="10">
    <source>
        <dbReference type="PROSITE" id="PS51910"/>
    </source>
</evidence>
<dbReference type="SUPFAM" id="SSF51445">
    <property type="entry name" value="(Trans)glycosidases"/>
    <property type="match status" value="1"/>
</dbReference>
<keyword evidence="6" id="KW-0624">Polysaccharide degradation</keyword>
<gene>
    <name evidence="11" type="ORF">Q8W38_22985</name>
</gene>
<dbReference type="Gene3D" id="3.10.50.10">
    <property type="match status" value="1"/>
</dbReference>
<dbReference type="InterPro" id="IPR050314">
    <property type="entry name" value="Glycosyl_Hydrlase_18"/>
</dbReference>
<dbReference type="AlphaFoldDB" id="A0ABD5AH07"/>
<dbReference type="GO" id="GO:0000272">
    <property type="term" value="P:polysaccharide catabolic process"/>
    <property type="evidence" value="ECO:0007669"/>
    <property type="project" value="UniProtKB-KW"/>
</dbReference>
<evidence type="ECO:0000256" key="4">
    <source>
        <dbReference type="ARBA" id="ARBA00023024"/>
    </source>
</evidence>
<proteinExistence type="inferred from homology"/>
<evidence type="ECO:0000256" key="1">
    <source>
        <dbReference type="ARBA" id="ARBA00000822"/>
    </source>
</evidence>
<dbReference type="Pfam" id="PF00704">
    <property type="entry name" value="Glyco_hydro_18"/>
    <property type="match status" value="1"/>
</dbReference>
<dbReference type="SUPFAM" id="SSF54556">
    <property type="entry name" value="Chitinase insertion domain"/>
    <property type="match status" value="1"/>
</dbReference>
<keyword evidence="4" id="KW-0146">Chitin degradation</keyword>
<dbReference type="InterPro" id="IPR001223">
    <property type="entry name" value="Glyco_hydro18_cat"/>
</dbReference>
<dbReference type="GO" id="GO:0008843">
    <property type="term" value="F:endochitinase activity"/>
    <property type="evidence" value="ECO:0007669"/>
    <property type="project" value="UniProtKB-EC"/>
</dbReference>
<evidence type="ECO:0000313" key="11">
    <source>
        <dbReference type="EMBL" id="MDP2492225.1"/>
    </source>
</evidence>
<keyword evidence="3 7" id="KW-0378">Hydrolase</keyword>
<dbReference type="InterPro" id="IPR001579">
    <property type="entry name" value="Glyco_hydro_18_chit_AS"/>
</dbReference>
<keyword evidence="5 7" id="KW-0326">Glycosidase</keyword>
<evidence type="ECO:0000313" key="12">
    <source>
        <dbReference type="Proteomes" id="UP001177883"/>
    </source>
</evidence>
<comment type="catalytic activity">
    <reaction evidence="1">
        <text>Random endo-hydrolysis of N-acetyl-beta-D-glucosaminide (1-&gt;4)-beta-linkages in chitin and chitodextrins.</text>
        <dbReference type="EC" id="3.2.1.14"/>
    </reaction>
</comment>
<dbReference type="EMBL" id="JAUYVK010000040">
    <property type="protein sequence ID" value="MDP2492225.1"/>
    <property type="molecule type" value="Genomic_DNA"/>
</dbReference>
<dbReference type="PANTHER" id="PTHR11177">
    <property type="entry name" value="CHITINASE"/>
    <property type="match status" value="1"/>
</dbReference>
<dbReference type="PROSITE" id="PS01095">
    <property type="entry name" value="GH18_1"/>
    <property type="match status" value="1"/>
</dbReference>
<evidence type="ECO:0000256" key="7">
    <source>
        <dbReference type="RuleBase" id="RU000489"/>
    </source>
</evidence>
<dbReference type="PANTHER" id="PTHR11177:SF317">
    <property type="entry name" value="CHITINASE 12-RELATED"/>
    <property type="match status" value="1"/>
</dbReference>
<dbReference type="InterPro" id="IPR029070">
    <property type="entry name" value="Chitinase_insertion_sf"/>
</dbReference>
<dbReference type="CDD" id="cd06548">
    <property type="entry name" value="GH18_chitinase"/>
    <property type="match status" value="1"/>
</dbReference>
<reference evidence="11" key="1">
    <citation type="submission" date="2023-07" db="EMBL/GenBank/DDBJ databases">
        <title>Genome content predicts the carbon catabolic preferences of heterotrophic bacteria.</title>
        <authorList>
            <person name="Gralka M."/>
        </authorList>
    </citation>
    <scope>NUCLEOTIDE SEQUENCE</scope>
    <source>
        <strain evidence="11">6E03</strain>
    </source>
</reference>
<feature type="domain" description="GH18" evidence="10">
    <location>
        <begin position="47"/>
        <end position="456"/>
    </location>
</feature>
<dbReference type="Gene3D" id="3.20.20.80">
    <property type="entry name" value="Glycosidases"/>
    <property type="match status" value="1"/>
</dbReference>
<comment type="similarity">
    <text evidence="8">Belongs to the glycosyl hydrolase 18 family.</text>
</comment>
<dbReference type="GO" id="GO:0006032">
    <property type="term" value="P:chitin catabolic process"/>
    <property type="evidence" value="ECO:0007669"/>
    <property type="project" value="UniProtKB-KW"/>
</dbReference>
<name>A0ABD5AH07_VIBSP</name>
<comment type="caution">
    <text evidence="11">The sequence shown here is derived from an EMBL/GenBank/DDBJ whole genome shotgun (WGS) entry which is preliminary data.</text>
</comment>
<dbReference type="Proteomes" id="UP001177883">
    <property type="component" value="Unassembled WGS sequence"/>
</dbReference>
<organism evidence="11 12">
    <name type="scientific">Vibrio splendidus</name>
    <dbReference type="NCBI Taxonomy" id="29497"/>
    <lineage>
        <taxon>Bacteria</taxon>
        <taxon>Pseudomonadati</taxon>
        <taxon>Pseudomonadota</taxon>
        <taxon>Gammaproteobacteria</taxon>
        <taxon>Vibrionales</taxon>
        <taxon>Vibrionaceae</taxon>
        <taxon>Vibrio</taxon>
    </lineage>
</organism>
<evidence type="ECO:0000256" key="5">
    <source>
        <dbReference type="ARBA" id="ARBA00023295"/>
    </source>
</evidence>
<feature type="chain" id="PRO_5044882798" description="chitinase" evidence="9">
    <location>
        <begin position="45"/>
        <end position="456"/>
    </location>
</feature>
<evidence type="ECO:0000256" key="3">
    <source>
        <dbReference type="ARBA" id="ARBA00022801"/>
    </source>
</evidence>
<dbReference type="RefSeq" id="WP_198594450.1">
    <property type="nucleotide sequence ID" value="NZ_JAUYVK010000040.1"/>
</dbReference>
<keyword evidence="9" id="KW-0732">Signal</keyword>
<sequence>MKLSFITQAISSNSDQSSSIFKFNSISALSLIAAACILTPTAHADDKVVAGYFADWQYLNKDNPYTVDDIPADKLSHIIYAFLSMCGPHSGAGEPVQKQIKQQCADKEPYTAIIVDKEAALEVDFGDVNVDVAYKGHFAQLAQLKADNKNIKILPSFGGWTMSEPFHAMAKDPKAIAHFSKTAVELIQKYDFFDGIDLDWEYPGGGGLTTSPWNPETKLTDEQKALEREAFTLLVKTIRSDLDALSKTTQRDYELSTAVGVGAKAAQIDWNAASPYLTNMFAMTYDFLGGWGTQTGHTTNLHATERSWWGMGADVFINQMIEQGIPSEKLVIGAAFYGRGWQGTKDFAGELPKGDLVSEQGAQFGTGENGYFMFWDLMNNYSSKQGYEYKYDEQAQAPYLWNPDKKVFISFEDQRSIKAKAEWAKKSDLGGIFTWELSGDPSGQLIDVMHNEMNKE</sequence>
<keyword evidence="6" id="KW-0119">Carbohydrate metabolism</keyword>
<dbReference type="InterPro" id="IPR017853">
    <property type="entry name" value="GH"/>
</dbReference>
<accession>A0ABD5AH07</accession>
<protein>
    <recommendedName>
        <fullName evidence="2">chitinase</fullName>
        <ecNumber evidence="2">3.2.1.14</ecNumber>
    </recommendedName>
</protein>
<evidence type="ECO:0000256" key="2">
    <source>
        <dbReference type="ARBA" id="ARBA00012729"/>
    </source>
</evidence>
<evidence type="ECO:0000256" key="6">
    <source>
        <dbReference type="ARBA" id="ARBA00023326"/>
    </source>
</evidence>
<feature type="signal peptide" evidence="9">
    <location>
        <begin position="1"/>
        <end position="44"/>
    </location>
</feature>
<evidence type="ECO:0000256" key="8">
    <source>
        <dbReference type="RuleBase" id="RU004453"/>
    </source>
</evidence>
<evidence type="ECO:0000256" key="9">
    <source>
        <dbReference type="SAM" id="SignalP"/>
    </source>
</evidence>
<dbReference type="SMART" id="SM00636">
    <property type="entry name" value="Glyco_18"/>
    <property type="match status" value="1"/>
</dbReference>